<sequence>MKKESFFAKLGRSFKSLFRSSVTGKKEINVLEEEAIQSPMRTIIKNFFSNTLAKVGLVGFIFILLFSFVGSLFFPMDPLYTEPILKNVQPGRGYLDYGSCDVKAEDIKQLASGATFSVVLTNDGKLCAWGQDQDDVLEIPSNADSGIKEIAVGDRHILALTNSGSIVGWGRANWQQQNLPVSIKGMMRGKVVHVYANEEYSAALTDQGYLYTWGSVTSTKLDIIPDDYQGHIVDADAAAMGMILLMDDNTVRAIGSGGDFKNYPEELENGEVKVVSVKAGKRNAMALDDEGNVYAWGGTSFNLDTVPDFGEKIVQIDSGKNAFFAVGESGKIYGWGEDAESILDIPEDFEAEQIFVDFFQGYAISKSGEMTAWGNEGFILGTDDQGRDVLTRLMHGGKITLLVGVIAVLISSAIGLTVGMIAGFKGGWIDNLLMRIAEIIVSIPFMPLVITLSYMIGSSMDSQSKMYLIMIILGLLSWPGLARLVRAQILIEREKDFVLAARAMGIKEGSIIIRHIMPNVISMVLVDMTLSYAVMMLQEAALSFLGFGVQPPNPSWGNMLNKAQQATTIENYWWQWILPAVCVLIAALSINLIGNALGDAIDPKSNEK</sequence>
<keyword evidence="6 7" id="KW-0472">Membrane</keyword>
<dbReference type="SUPFAM" id="SSF161098">
    <property type="entry name" value="MetI-like"/>
    <property type="match status" value="1"/>
</dbReference>
<dbReference type="PANTHER" id="PTHR43386:SF1">
    <property type="entry name" value="D,D-DIPEPTIDE TRANSPORT SYSTEM PERMEASE PROTEIN DDPC-RELATED"/>
    <property type="match status" value="1"/>
</dbReference>
<evidence type="ECO:0000256" key="6">
    <source>
        <dbReference type="ARBA" id="ARBA00023136"/>
    </source>
</evidence>
<dbReference type="InterPro" id="IPR050366">
    <property type="entry name" value="BP-dependent_transpt_permease"/>
</dbReference>
<comment type="similarity">
    <text evidence="7">Belongs to the binding-protein-dependent transport system permease family.</text>
</comment>
<evidence type="ECO:0000256" key="7">
    <source>
        <dbReference type="RuleBase" id="RU363032"/>
    </source>
</evidence>
<protein>
    <submittedName>
        <fullName evidence="9">ABC transporter permease subunit</fullName>
    </submittedName>
</protein>
<feature type="transmembrane region" description="Helical" evidence="7">
    <location>
        <begin position="576"/>
        <end position="598"/>
    </location>
</feature>
<evidence type="ECO:0000256" key="4">
    <source>
        <dbReference type="ARBA" id="ARBA00022692"/>
    </source>
</evidence>
<evidence type="ECO:0000256" key="3">
    <source>
        <dbReference type="ARBA" id="ARBA00022475"/>
    </source>
</evidence>
<dbReference type="RefSeq" id="WP_256197755.1">
    <property type="nucleotide sequence ID" value="NZ_JANGCH010000007.1"/>
</dbReference>
<feature type="transmembrane region" description="Helical" evidence="7">
    <location>
        <begin position="516"/>
        <end position="537"/>
    </location>
</feature>
<dbReference type="SUPFAM" id="SSF50985">
    <property type="entry name" value="RCC1/BLIP-II"/>
    <property type="match status" value="2"/>
</dbReference>
<evidence type="ECO:0000259" key="8">
    <source>
        <dbReference type="PROSITE" id="PS50928"/>
    </source>
</evidence>
<keyword evidence="3" id="KW-1003">Cell membrane</keyword>
<keyword evidence="5 7" id="KW-1133">Transmembrane helix</keyword>
<dbReference type="InterPro" id="IPR025966">
    <property type="entry name" value="OppC_N"/>
</dbReference>
<feature type="transmembrane region" description="Helical" evidence="7">
    <location>
        <begin position="436"/>
        <end position="455"/>
    </location>
</feature>
<comment type="caution">
    <text evidence="9">The sequence shown here is derived from an EMBL/GenBank/DDBJ whole genome shotgun (WGS) entry which is preliminary data.</text>
</comment>
<accession>A0ABT1SL15</accession>
<keyword evidence="10" id="KW-1185">Reference proteome</keyword>
<dbReference type="InterPro" id="IPR000408">
    <property type="entry name" value="Reg_chr_condens"/>
</dbReference>
<evidence type="ECO:0000256" key="1">
    <source>
        <dbReference type="ARBA" id="ARBA00004651"/>
    </source>
</evidence>
<keyword evidence="2 7" id="KW-0813">Transport</keyword>
<proteinExistence type="inferred from homology"/>
<dbReference type="EMBL" id="JANGCH010000007">
    <property type="protein sequence ID" value="MCQ5121822.1"/>
    <property type="molecule type" value="Genomic_DNA"/>
</dbReference>
<dbReference type="CDD" id="cd06261">
    <property type="entry name" value="TM_PBP2"/>
    <property type="match status" value="1"/>
</dbReference>
<comment type="subcellular location">
    <subcellularLocation>
        <location evidence="1 7">Cell membrane</location>
        <topology evidence="1 7">Multi-pass membrane protein</topology>
    </subcellularLocation>
</comment>
<dbReference type="Gene3D" id="1.10.3720.10">
    <property type="entry name" value="MetI-like"/>
    <property type="match status" value="1"/>
</dbReference>
<name>A0ABT1SL15_9FIRM</name>
<dbReference type="Pfam" id="PF13540">
    <property type="entry name" value="RCC1_2"/>
    <property type="match status" value="2"/>
</dbReference>
<dbReference type="InterPro" id="IPR000515">
    <property type="entry name" value="MetI-like"/>
</dbReference>
<feature type="domain" description="ABC transmembrane type-1" evidence="8">
    <location>
        <begin position="397"/>
        <end position="594"/>
    </location>
</feature>
<dbReference type="Proteomes" id="UP001524435">
    <property type="component" value="Unassembled WGS sequence"/>
</dbReference>
<reference evidence="9 10" key="1">
    <citation type="submission" date="2022-06" db="EMBL/GenBank/DDBJ databases">
        <title>Isolation of gut microbiota from human fecal samples.</title>
        <authorList>
            <person name="Pamer E.G."/>
            <person name="Barat B."/>
            <person name="Waligurski E."/>
            <person name="Medina S."/>
            <person name="Paddock L."/>
            <person name="Mostad J."/>
        </authorList>
    </citation>
    <scope>NUCLEOTIDE SEQUENCE [LARGE SCALE GENOMIC DNA]</scope>
    <source>
        <strain evidence="9 10">DFI.6.1</strain>
    </source>
</reference>
<organism evidence="9 10">
    <name type="scientific">Massilicoli timonensis</name>
    <dbReference type="NCBI Taxonomy" id="2015901"/>
    <lineage>
        <taxon>Bacteria</taxon>
        <taxon>Bacillati</taxon>
        <taxon>Bacillota</taxon>
        <taxon>Erysipelotrichia</taxon>
        <taxon>Erysipelotrichales</taxon>
        <taxon>Erysipelotrichaceae</taxon>
        <taxon>Massilicoli</taxon>
    </lineage>
</organism>
<dbReference type="Gene3D" id="2.130.10.30">
    <property type="entry name" value="Regulator of chromosome condensation 1/beta-lactamase-inhibitor protein II"/>
    <property type="match status" value="1"/>
</dbReference>
<feature type="transmembrane region" description="Helical" evidence="7">
    <location>
        <begin position="467"/>
        <end position="485"/>
    </location>
</feature>
<feature type="transmembrane region" description="Helical" evidence="7">
    <location>
        <begin position="55"/>
        <end position="76"/>
    </location>
</feature>
<feature type="transmembrane region" description="Helical" evidence="7">
    <location>
        <begin position="399"/>
        <end position="424"/>
    </location>
</feature>
<dbReference type="PANTHER" id="PTHR43386">
    <property type="entry name" value="OLIGOPEPTIDE TRANSPORT SYSTEM PERMEASE PROTEIN APPC"/>
    <property type="match status" value="1"/>
</dbReference>
<dbReference type="PROSITE" id="PS50928">
    <property type="entry name" value="ABC_TM1"/>
    <property type="match status" value="1"/>
</dbReference>
<dbReference type="Pfam" id="PF12911">
    <property type="entry name" value="OppC_N"/>
    <property type="match status" value="1"/>
</dbReference>
<evidence type="ECO:0000256" key="2">
    <source>
        <dbReference type="ARBA" id="ARBA00022448"/>
    </source>
</evidence>
<dbReference type="InterPro" id="IPR009091">
    <property type="entry name" value="RCC1/BLIP-II"/>
</dbReference>
<dbReference type="InterPro" id="IPR035906">
    <property type="entry name" value="MetI-like_sf"/>
</dbReference>
<keyword evidence="4 7" id="KW-0812">Transmembrane</keyword>
<evidence type="ECO:0000256" key="5">
    <source>
        <dbReference type="ARBA" id="ARBA00022989"/>
    </source>
</evidence>
<gene>
    <name evidence="9" type="ORF">NE663_06050</name>
</gene>
<dbReference type="PROSITE" id="PS50012">
    <property type="entry name" value="RCC1_3"/>
    <property type="match status" value="1"/>
</dbReference>
<evidence type="ECO:0000313" key="10">
    <source>
        <dbReference type="Proteomes" id="UP001524435"/>
    </source>
</evidence>
<dbReference type="Pfam" id="PF00528">
    <property type="entry name" value="BPD_transp_1"/>
    <property type="match status" value="1"/>
</dbReference>
<evidence type="ECO:0000313" key="9">
    <source>
        <dbReference type="EMBL" id="MCQ5121822.1"/>
    </source>
</evidence>